<comment type="caution">
    <text evidence="3">The sequence shown here is derived from an EMBL/GenBank/DDBJ whole genome shotgun (WGS) entry which is preliminary data.</text>
</comment>
<dbReference type="InterPro" id="IPR000477">
    <property type="entry name" value="RT_dom"/>
</dbReference>
<dbReference type="SUPFAM" id="SSF56672">
    <property type="entry name" value="DNA/RNA polymerases"/>
    <property type="match status" value="1"/>
</dbReference>
<protein>
    <recommendedName>
        <fullName evidence="2">Reverse transcriptase domain-containing protein</fullName>
    </recommendedName>
</protein>
<sequence>MRYGSPLAAPPRRYRRVGRRAKRLLARVFVERHGFGPSSGGSHARPSRPLLSVSLGVGAFVRQRTVDSELGPWSLRAEWCWAPSHRVPPVTAPGLAKSSDIDLLGTNNETSALTSTHETWVTKNSINFLADPEDLPPRCSCPVCPCAFTRASSLTTHIWKKHPAEWNDIKKRRDASRRSNVRTYARWTREELERMAAIEHEALSKGVQHMNSYLTPFLARTRDQISCRRKKDDYKAILKSLESEAQCPGPDGSRARVVPDSPRNDHPTSGDLKSPKGRTGRKWSAEEIKVLQQAPRDVPDAELVPLLPGRTVQAIRSRRRRLVAQRAGPVGPAAQAPTDEEQVTAEPQPYERSMTESEQGISDYLYGILPNIPDPVVREKAKQAIGDPNGFSKLYNEFFPKNRTVSRRAMPAVKVGVKRRRAQRAIIYNFLQNLHKRSPKSVAERVLDSDLSYEGLVAERAFSDEDFLRKWKPVFERPCYADLAGDHPGPPLNELAAPIKVADVAAVIASLKESSPGPDGLRLNILRGIPVEVITFLYNLLLLKGPPPTRGKAGNIFTSRVTFIKKVEVPGDALEFRPIAIGNYFVRIFHRVLASRFEAALPNHRDQVGFKRLDGVAHNVLKLNAALNAARSKHENLVVASVDIRKAFDSISHEAILGILQRKGVPDLLMGYLRTYFSTSRLQIGKDLIHPKHRGVKQGDPMSPWLFNLALDQILEGQEEYAITIGAIVLNQMAYADDLILFASSQEEMQKRIERLTIGLGRLGLELNARKCCVLSIRGDKKRKFSFVDTDVSISVDGTRLPVVTAVSEFRYLGVQFNWKGVARTPLDLEKLLVRLNRAALKPQQKLIVLKKFLLPRLQHQLTFGRLHKGELVKGDKAVRRVVRRWLRLPADCPNSAIHTPARFGGLGVNSLETLYSTLKESRLTQLSYGDEEDAAIASNPAVRGLMSYKFRGSVMSSREGLVEDLHRRLDTRGLQGYEKVPAVNSWLDHAPTNLAGHDFQEAIRVRLGCMGTPSRLSRGGRSVDTICKCGSNARMSLPHIAQACSIVSGLRIKRHNNVVLYVAQILKEKKYDVIMEPRLQTERGLRKPDLVILAKKEIIVLDVQIRPDSVVCTLDACNREKIAKYNQPYVLDAIRDRFGHGLPIKVIALTYNWRGAAAQQSYQDCITNKLLRWRHFGPISRMILRDTARMLWAYWHAPADGATRPTASAEVLMDCAE</sequence>
<evidence type="ECO:0000313" key="3">
    <source>
        <dbReference type="EMBL" id="CAE1303118.1"/>
    </source>
</evidence>
<dbReference type="CDD" id="cd01650">
    <property type="entry name" value="RT_nLTR_like"/>
    <property type="match status" value="1"/>
</dbReference>
<organism evidence="3 4">
    <name type="scientific">Acanthosepion pharaonis</name>
    <name type="common">Pharaoh cuttlefish</name>
    <name type="synonym">Sepia pharaonis</name>
    <dbReference type="NCBI Taxonomy" id="158019"/>
    <lineage>
        <taxon>Eukaryota</taxon>
        <taxon>Metazoa</taxon>
        <taxon>Spiralia</taxon>
        <taxon>Lophotrochozoa</taxon>
        <taxon>Mollusca</taxon>
        <taxon>Cephalopoda</taxon>
        <taxon>Coleoidea</taxon>
        <taxon>Decapodiformes</taxon>
        <taxon>Sepiida</taxon>
        <taxon>Sepiina</taxon>
        <taxon>Sepiidae</taxon>
        <taxon>Acanthosepion</taxon>
    </lineage>
</organism>
<proteinExistence type="predicted"/>
<evidence type="ECO:0000259" key="2">
    <source>
        <dbReference type="PROSITE" id="PS50878"/>
    </source>
</evidence>
<evidence type="ECO:0000256" key="1">
    <source>
        <dbReference type="SAM" id="MobiDB-lite"/>
    </source>
</evidence>
<dbReference type="AlphaFoldDB" id="A0A812DKM4"/>
<feature type="region of interest" description="Disordered" evidence="1">
    <location>
        <begin position="244"/>
        <end position="282"/>
    </location>
</feature>
<feature type="region of interest" description="Disordered" evidence="1">
    <location>
        <begin position="323"/>
        <end position="352"/>
    </location>
</feature>
<dbReference type="Gene3D" id="3.30.70.270">
    <property type="match status" value="1"/>
</dbReference>
<feature type="domain" description="Reverse transcriptase" evidence="2">
    <location>
        <begin position="545"/>
        <end position="792"/>
    </location>
</feature>
<dbReference type="Proteomes" id="UP000597762">
    <property type="component" value="Unassembled WGS sequence"/>
</dbReference>
<dbReference type="PROSITE" id="PS50878">
    <property type="entry name" value="RT_POL"/>
    <property type="match status" value="1"/>
</dbReference>
<keyword evidence="4" id="KW-1185">Reference proteome</keyword>
<gene>
    <name evidence="3" type="ORF">SPHA_55384</name>
</gene>
<evidence type="ECO:0000313" key="4">
    <source>
        <dbReference type="Proteomes" id="UP000597762"/>
    </source>
</evidence>
<accession>A0A812DKM4</accession>
<name>A0A812DKM4_ACAPH</name>
<dbReference type="PANTHER" id="PTHR19446">
    <property type="entry name" value="REVERSE TRANSCRIPTASES"/>
    <property type="match status" value="1"/>
</dbReference>
<reference evidence="3" key="1">
    <citation type="submission" date="2021-01" db="EMBL/GenBank/DDBJ databases">
        <authorList>
            <person name="Li R."/>
            <person name="Bekaert M."/>
        </authorList>
    </citation>
    <scope>NUCLEOTIDE SEQUENCE</scope>
    <source>
        <strain evidence="3">Farmed</strain>
    </source>
</reference>
<dbReference type="PROSITE" id="PS00028">
    <property type="entry name" value="ZINC_FINGER_C2H2_1"/>
    <property type="match status" value="1"/>
</dbReference>
<dbReference type="Pfam" id="PF00078">
    <property type="entry name" value="RVT_1"/>
    <property type="match status" value="1"/>
</dbReference>
<dbReference type="OrthoDB" id="6152395at2759"/>
<dbReference type="InterPro" id="IPR043502">
    <property type="entry name" value="DNA/RNA_pol_sf"/>
</dbReference>
<dbReference type="InterPro" id="IPR013087">
    <property type="entry name" value="Znf_C2H2_type"/>
</dbReference>
<dbReference type="EMBL" id="CAHIKZ030003685">
    <property type="protein sequence ID" value="CAE1303118.1"/>
    <property type="molecule type" value="Genomic_DNA"/>
</dbReference>
<dbReference type="InterPro" id="IPR043128">
    <property type="entry name" value="Rev_trsase/Diguanyl_cyclase"/>
</dbReference>